<evidence type="ECO:0000313" key="2">
    <source>
        <dbReference type="Proteomes" id="UP001168883"/>
    </source>
</evidence>
<dbReference type="EMBL" id="JAUMKJ010000042">
    <property type="protein sequence ID" value="MDO3680561.1"/>
    <property type="molecule type" value="Genomic_DNA"/>
</dbReference>
<dbReference type="Proteomes" id="UP001168883">
    <property type="component" value="Unassembled WGS sequence"/>
</dbReference>
<protein>
    <recommendedName>
        <fullName evidence="3">Rho termination factor N-terminal domain-containing protein</fullName>
    </recommendedName>
</protein>
<evidence type="ECO:0008006" key="3">
    <source>
        <dbReference type="Google" id="ProtNLM"/>
    </source>
</evidence>
<gene>
    <name evidence="1" type="ORF">Q3C12_26480</name>
</gene>
<reference evidence="1" key="1">
    <citation type="submission" date="2023-07" db="EMBL/GenBank/DDBJ databases">
        <authorList>
            <person name="Aktuganov G."/>
            <person name="Boyko T."/>
            <person name="Delegan Y."/>
            <person name="Galimzianova N."/>
            <person name="Gilvanova E."/>
            <person name="Korobov V."/>
            <person name="Kuzmina L."/>
            <person name="Melentiev A."/>
            <person name="Milman P."/>
            <person name="Ryabova A."/>
            <person name="Stupak E."/>
            <person name="Yasakov T."/>
            <person name="Zharikova N."/>
            <person name="Zhurenko E."/>
        </authorList>
    </citation>
    <scope>NUCLEOTIDE SEQUENCE</scope>
    <source>
        <strain evidence="1">IB-739</strain>
    </source>
</reference>
<organism evidence="1 2">
    <name type="scientific">Paenibacillus ehimensis</name>
    <dbReference type="NCBI Taxonomy" id="79264"/>
    <lineage>
        <taxon>Bacteria</taxon>
        <taxon>Bacillati</taxon>
        <taxon>Bacillota</taxon>
        <taxon>Bacilli</taxon>
        <taxon>Bacillales</taxon>
        <taxon>Paenibacillaceae</taxon>
        <taxon>Paenibacillus</taxon>
    </lineage>
</organism>
<name>A0ABT8VHU8_9BACL</name>
<accession>A0ABT8VHU8</accession>
<proteinExistence type="predicted"/>
<evidence type="ECO:0000313" key="1">
    <source>
        <dbReference type="EMBL" id="MDO3680561.1"/>
    </source>
</evidence>
<sequence>MAFSSPETQPDLDAMTKAELLKFAEDHGVTGVSSTMLKADIISTIKGAMGWT</sequence>
<keyword evidence="2" id="KW-1185">Reference proteome</keyword>
<dbReference type="RefSeq" id="WP_161782240.1">
    <property type="nucleotide sequence ID" value="NZ_JAUMKJ010000042.1"/>
</dbReference>
<comment type="caution">
    <text evidence="1">The sequence shown here is derived from an EMBL/GenBank/DDBJ whole genome shotgun (WGS) entry which is preliminary data.</text>
</comment>